<comment type="similarity">
    <text evidence="2">Belongs to the aromatic amine dehydrogenase heavy chain family.</text>
</comment>
<keyword evidence="5" id="KW-0574">Periplasm</keyword>
<feature type="chain" id="PRO_5010344309" evidence="9">
    <location>
        <begin position="23"/>
        <end position="381"/>
    </location>
</feature>
<dbReference type="Pfam" id="PF06433">
    <property type="entry name" value="Me-amine-dh_H"/>
    <property type="match status" value="1"/>
</dbReference>
<evidence type="ECO:0000313" key="10">
    <source>
        <dbReference type="EMBL" id="SIQ50462.1"/>
    </source>
</evidence>
<feature type="signal peptide" evidence="9">
    <location>
        <begin position="1"/>
        <end position="22"/>
    </location>
</feature>
<dbReference type="Proteomes" id="UP000186079">
    <property type="component" value="Unassembled WGS sequence"/>
</dbReference>
<evidence type="ECO:0000256" key="1">
    <source>
        <dbReference type="ARBA" id="ARBA00004418"/>
    </source>
</evidence>
<dbReference type="GO" id="GO:0030058">
    <property type="term" value="F:aliphatic amine dehydrogenase activity"/>
    <property type="evidence" value="ECO:0007669"/>
    <property type="project" value="InterPro"/>
</dbReference>
<evidence type="ECO:0000256" key="5">
    <source>
        <dbReference type="ARBA" id="ARBA00022764"/>
    </source>
</evidence>
<comment type="subcellular location">
    <subcellularLocation>
        <location evidence="1">Periplasm</location>
    </subcellularLocation>
</comment>
<dbReference type="EMBL" id="FTMC01000007">
    <property type="protein sequence ID" value="SIQ50462.1"/>
    <property type="molecule type" value="Genomic_DNA"/>
</dbReference>
<evidence type="ECO:0000256" key="8">
    <source>
        <dbReference type="PIRSR" id="PIRSR609451-50"/>
    </source>
</evidence>
<keyword evidence="3" id="KW-0813">Transport</keyword>
<protein>
    <submittedName>
        <fullName evidence="10">Methylamine dehydrogenase heavy chain</fullName>
    </submittedName>
</protein>
<evidence type="ECO:0000313" key="11">
    <source>
        <dbReference type="Proteomes" id="UP000186079"/>
    </source>
</evidence>
<evidence type="ECO:0000256" key="3">
    <source>
        <dbReference type="ARBA" id="ARBA00022448"/>
    </source>
</evidence>
<gene>
    <name evidence="10" type="ORF">SAMN05421672_10722</name>
</gene>
<organism evidence="10 11">
    <name type="scientific">Pseudomonas flexibilis</name>
    <dbReference type="NCBI Taxonomy" id="706570"/>
    <lineage>
        <taxon>Bacteria</taxon>
        <taxon>Pseudomonadati</taxon>
        <taxon>Pseudomonadota</taxon>
        <taxon>Gammaproteobacteria</taxon>
        <taxon>Pseudomonadales</taxon>
        <taxon>Pseudomonadaceae</taxon>
        <taxon>Pseudomonas</taxon>
    </lineage>
</organism>
<keyword evidence="8" id="KW-1015">Disulfide bond</keyword>
<evidence type="ECO:0000256" key="2">
    <source>
        <dbReference type="ARBA" id="ARBA00010548"/>
    </source>
</evidence>
<dbReference type="InterPro" id="IPR015943">
    <property type="entry name" value="WD40/YVTN_repeat-like_dom_sf"/>
</dbReference>
<reference evidence="10 11" key="1">
    <citation type="submission" date="2017-01" db="EMBL/GenBank/DDBJ databases">
        <authorList>
            <person name="Mah S.A."/>
            <person name="Swanson W.J."/>
            <person name="Moy G.W."/>
            <person name="Vacquier V.D."/>
        </authorList>
    </citation>
    <scope>NUCLEOTIDE SEQUENCE [LARGE SCALE GENOMIC DNA]</scope>
    <source>
        <strain evidence="10 11">ATCC 29606</strain>
    </source>
</reference>
<keyword evidence="4 9" id="KW-0732">Signal</keyword>
<feature type="disulfide bond" evidence="8">
    <location>
        <begin position="175"/>
        <end position="191"/>
    </location>
</feature>
<evidence type="ECO:0000256" key="4">
    <source>
        <dbReference type="ARBA" id="ARBA00022729"/>
    </source>
</evidence>
<dbReference type="InterPro" id="IPR009451">
    <property type="entry name" value="Metamine_DH_Hvc"/>
</dbReference>
<sequence>MQALGITLGAMLGVLSVGIAQASETFVPEVLTVEKAIKPGANVFVLDQSWKGASRINVLSADDLEHKGILSVGITGQMVYSKDRKTAYAMSAYATRITYGPTEAVLQEFDVDTLTLKREVIIPEKMAQVAPSSAVLALSGDERFAFVQNATPATSVTVVDLQAGKFLTEIPTPGCFGIFPTPAGSRFTTVCGDGTLATFEVKANGEASAPARSAKLFDPDADALFIVPERVGQDLVFPSFKGNLYRVSDSGKAPKLVEKFSVVEGIDGDWAPGGVDVSACNAAHNVLFLTMHSGAQEGSHKNGAEELWAIDLKRKQVLYRSVVPHLASIAVTNGKQPVLFGLNEDSELIRYAIDPQARFAAKPTHTVEGVGEWTVYAVTGE</sequence>
<dbReference type="AlphaFoldDB" id="A0A1N6TAS7"/>
<dbReference type="RefSeq" id="WP_052199742.1">
    <property type="nucleotide sequence ID" value="NZ_FTMC01000007.1"/>
</dbReference>
<dbReference type="SUPFAM" id="SSF50969">
    <property type="entry name" value="YVTN repeat-like/Quinoprotein amine dehydrogenase"/>
    <property type="match status" value="1"/>
</dbReference>
<proteinExistence type="inferred from homology"/>
<evidence type="ECO:0000256" key="9">
    <source>
        <dbReference type="SAM" id="SignalP"/>
    </source>
</evidence>
<dbReference type="InterPro" id="IPR011044">
    <property type="entry name" value="Quino_amine_DH_bsu"/>
</dbReference>
<evidence type="ECO:0000256" key="6">
    <source>
        <dbReference type="ARBA" id="ARBA00022982"/>
    </source>
</evidence>
<keyword evidence="6" id="KW-0249">Electron transport</keyword>
<dbReference type="Gene3D" id="2.130.10.10">
    <property type="entry name" value="YVTN repeat-like/Quinoprotein amine dehydrogenase"/>
    <property type="match status" value="1"/>
</dbReference>
<evidence type="ECO:0000256" key="7">
    <source>
        <dbReference type="ARBA" id="ARBA00023002"/>
    </source>
</evidence>
<name>A0A1N6TAS7_9PSED</name>
<accession>A0A1N6TAS7</accession>
<dbReference type="GO" id="GO:0042597">
    <property type="term" value="C:periplasmic space"/>
    <property type="evidence" value="ECO:0007669"/>
    <property type="project" value="UniProtKB-SubCell"/>
</dbReference>
<keyword evidence="7" id="KW-0560">Oxidoreductase</keyword>